<comment type="caution">
    <text evidence="2">The sequence shown here is derived from an EMBL/GenBank/DDBJ whole genome shotgun (WGS) entry which is preliminary data.</text>
</comment>
<dbReference type="Proteomes" id="UP000078240">
    <property type="component" value="Unassembled WGS sequence"/>
</dbReference>
<evidence type="ECO:0000256" key="1">
    <source>
        <dbReference type="SAM" id="MobiDB-lite"/>
    </source>
</evidence>
<gene>
    <name evidence="2" type="ORF">VFPBJ_10112</name>
    <name evidence="3" type="ORF">VFPFJ_08729</name>
</gene>
<sequence>MPSRRRVQISKVTAVSRPACLCRAAATCRDTQTHLHPPTHFTWPPNVLANEFNLSFALAVTPNADDASSRVLSCRAPRPSPQPAGHLGQPGSARMAA</sequence>
<dbReference type="EMBL" id="LSBI01000008">
    <property type="protein sequence ID" value="OAQ82926.1"/>
    <property type="molecule type" value="Genomic_DNA"/>
</dbReference>
<reference evidence="2 4" key="1">
    <citation type="submission" date="2016-01" db="EMBL/GenBank/DDBJ databases">
        <title>Biosynthesis of antibiotic leucinostatins and their inhibition on Phytophthora in bio-control Purpureocillium lilacinum.</title>
        <authorList>
            <person name="Wang G."/>
            <person name="Liu Z."/>
            <person name="Lin R."/>
            <person name="Li E."/>
            <person name="Mao Z."/>
            <person name="Ling J."/>
            <person name="Yin W."/>
            <person name="Xie B."/>
        </authorList>
    </citation>
    <scope>NUCLEOTIDE SEQUENCE [LARGE SCALE GENOMIC DNA]</scope>
    <source>
        <strain evidence="2">PLBJ-1</strain>
        <strain evidence="3">PLFJ-1</strain>
    </source>
</reference>
<evidence type="ECO:0000313" key="2">
    <source>
        <dbReference type="EMBL" id="OAQ74817.1"/>
    </source>
</evidence>
<evidence type="ECO:0000313" key="3">
    <source>
        <dbReference type="EMBL" id="OAQ82926.1"/>
    </source>
</evidence>
<proteinExistence type="predicted"/>
<organism evidence="2 4">
    <name type="scientific">Purpureocillium lilacinum</name>
    <name type="common">Paecilomyces lilacinus</name>
    <dbReference type="NCBI Taxonomy" id="33203"/>
    <lineage>
        <taxon>Eukaryota</taxon>
        <taxon>Fungi</taxon>
        <taxon>Dikarya</taxon>
        <taxon>Ascomycota</taxon>
        <taxon>Pezizomycotina</taxon>
        <taxon>Sordariomycetes</taxon>
        <taxon>Hypocreomycetidae</taxon>
        <taxon>Hypocreales</taxon>
        <taxon>Ophiocordycipitaceae</taxon>
        <taxon>Purpureocillium</taxon>
    </lineage>
</organism>
<evidence type="ECO:0000313" key="4">
    <source>
        <dbReference type="Proteomes" id="UP000078240"/>
    </source>
</evidence>
<dbReference type="Proteomes" id="UP000078340">
    <property type="component" value="Unassembled WGS sequence"/>
</dbReference>
<dbReference type="AlphaFoldDB" id="A0A179GAH7"/>
<name>A0A179GAH7_PURLI</name>
<dbReference type="EMBL" id="LSBH01000009">
    <property type="protein sequence ID" value="OAQ74817.1"/>
    <property type="molecule type" value="Genomic_DNA"/>
</dbReference>
<feature type="region of interest" description="Disordered" evidence="1">
    <location>
        <begin position="68"/>
        <end position="97"/>
    </location>
</feature>
<accession>A0A179GAH7</accession>
<protein>
    <submittedName>
        <fullName evidence="2">Uncharacterized protein</fullName>
    </submittedName>
</protein>